<dbReference type="Pfam" id="PF13847">
    <property type="entry name" value="Methyltransf_31"/>
    <property type="match status" value="1"/>
</dbReference>
<keyword evidence="4" id="KW-1185">Reference proteome</keyword>
<dbReference type="CDD" id="cd02440">
    <property type="entry name" value="AdoMet_MTases"/>
    <property type="match status" value="1"/>
</dbReference>
<dbReference type="InterPro" id="IPR048711">
    <property type="entry name" value="WHD_Rv2258c"/>
</dbReference>
<dbReference type="AlphaFoldDB" id="A0A9N9FQ50"/>
<feature type="domain" description="S-adenosylmethionine-dependent methyltransferase Rv2258c-like winged HTH" evidence="2">
    <location>
        <begin position="54"/>
        <end position="130"/>
    </location>
</feature>
<evidence type="ECO:0000259" key="2">
    <source>
        <dbReference type="Pfam" id="PF21320"/>
    </source>
</evidence>
<accession>A0A9N9FQ50</accession>
<protein>
    <submittedName>
        <fullName evidence="3">930_t:CDS:1</fullName>
    </submittedName>
</protein>
<dbReference type="Proteomes" id="UP000789739">
    <property type="component" value="Unassembled WGS sequence"/>
</dbReference>
<dbReference type="InterPro" id="IPR029063">
    <property type="entry name" value="SAM-dependent_MTases_sf"/>
</dbReference>
<evidence type="ECO:0000259" key="1">
    <source>
        <dbReference type="Pfam" id="PF13847"/>
    </source>
</evidence>
<name>A0A9N9FQ50_9GLOM</name>
<dbReference type="OrthoDB" id="10017101at2759"/>
<dbReference type="InterPro" id="IPR025714">
    <property type="entry name" value="Methyltranfer_dom"/>
</dbReference>
<organism evidence="3 4">
    <name type="scientific">Paraglomus brasilianum</name>
    <dbReference type="NCBI Taxonomy" id="144538"/>
    <lineage>
        <taxon>Eukaryota</taxon>
        <taxon>Fungi</taxon>
        <taxon>Fungi incertae sedis</taxon>
        <taxon>Mucoromycota</taxon>
        <taxon>Glomeromycotina</taxon>
        <taxon>Glomeromycetes</taxon>
        <taxon>Paraglomerales</taxon>
        <taxon>Paraglomeraceae</taxon>
        <taxon>Paraglomus</taxon>
    </lineage>
</organism>
<comment type="caution">
    <text evidence="3">The sequence shown here is derived from an EMBL/GenBank/DDBJ whole genome shotgun (WGS) entry which is preliminary data.</text>
</comment>
<dbReference type="Pfam" id="PF21320">
    <property type="entry name" value="WHD_Rv2258c"/>
    <property type="match status" value="1"/>
</dbReference>
<reference evidence="3" key="1">
    <citation type="submission" date="2021-06" db="EMBL/GenBank/DDBJ databases">
        <authorList>
            <person name="Kallberg Y."/>
            <person name="Tangrot J."/>
            <person name="Rosling A."/>
        </authorList>
    </citation>
    <scope>NUCLEOTIDE SEQUENCE</scope>
    <source>
        <strain evidence="3">BR232B</strain>
    </source>
</reference>
<dbReference type="EMBL" id="CAJVPI010000593">
    <property type="protein sequence ID" value="CAG8553646.1"/>
    <property type="molecule type" value="Genomic_DNA"/>
</dbReference>
<dbReference type="PANTHER" id="PTHR45128:SF1">
    <property type="entry name" value="S-ADENOSYLMETHIONINE-DEPENDENT METHYLTRANSFERASE RV2258C"/>
    <property type="match status" value="1"/>
</dbReference>
<sequence length="389" mass="42738">MGSNQGINKGQGEISTTSTAFKANKTINISTISMEAPDQAQSFAMKLVEILNNGALCLMISIGHRTGLFDTLAPFYPEYVSSQTLAQKANLNERYVREWLGAMVVGKIIEYDSESKSYRLPKEHAACITREAGPGNMAVFVQYISILGSVEDGIFKCFKNGGGLPYEAFPRFQEVMAEDSYQSTGSALHSVILPGIPGLLDRLEKGCKLLDVGCGRGRIILNLANHFPNSTFRGYDISVESMAIANAEANSSGLANISFHVKDVSKIEEADEYDVITAFDAIHDQVDPVGVLKQINRALKNDGMFVMQDINTSSDLEKNVSHPLGPLLYTISTMHCMTVSLAHNGMGLGTCWGRELALKMLKENGFNKTDIVEFPHDVQNCWYINRKQE</sequence>
<dbReference type="PANTHER" id="PTHR45128">
    <property type="entry name" value="METHYLTRANSFERASE TYPE 11"/>
    <property type="match status" value="1"/>
</dbReference>
<dbReference type="InterPro" id="IPR053173">
    <property type="entry name" value="SAM-binding_MTase"/>
</dbReference>
<evidence type="ECO:0000313" key="3">
    <source>
        <dbReference type="EMBL" id="CAG8553646.1"/>
    </source>
</evidence>
<evidence type="ECO:0000313" key="4">
    <source>
        <dbReference type="Proteomes" id="UP000789739"/>
    </source>
</evidence>
<proteinExistence type="predicted"/>
<dbReference type="Gene3D" id="3.40.50.150">
    <property type="entry name" value="Vaccinia Virus protein VP39"/>
    <property type="match status" value="1"/>
</dbReference>
<dbReference type="SUPFAM" id="SSF53335">
    <property type="entry name" value="S-adenosyl-L-methionine-dependent methyltransferases"/>
    <property type="match status" value="1"/>
</dbReference>
<gene>
    <name evidence="3" type="ORF">PBRASI_LOCUS5219</name>
</gene>
<feature type="domain" description="Methyltransferase" evidence="1">
    <location>
        <begin position="204"/>
        <end position="321"/>
    </location>
</feature>